<keyword evidence="3" id="KW-1185">Reference proteome</keyword>
<evidence type="ECO:0000313" key="2">
    <source>
        <dbReference type="EMBL" id="AAV42881.1"/>
    </source>
</evidence>
<feature type="domain" description="NAD-dependent epimerase/dehydratase" evidence="1">
    <location>
        <begin position="4"/>
        <end position="103"/>
    </location>
</feature>
<proteinExistence type="predicted"/>
<organism evidence="3">
    <name type="scientific">Lactobacillus acidophilus (strain ATCC 700396 / NCK56 / N2 / NCFM)</name>
    <dbReference type="NCBI Taxonomy" id="272621"/>
    <lineage>
        <taxon>Bacteria</taxon>
        <taxon>Bacillati</taxon>
        <taxon>Bacillota</taxon>
        <taxon>Bacilli</taxon>
        <taxon>Lactobacillales</taxon>
        <taxon>Lactobacillaceae</taxon>
        <taxon>Lactobacillus</taxon>
    </lineage>
</organism>
<sequence>MANVVILGGNGYLGRNITKVWLEIDPKLEFYIVSRSGQNKLVDKRIHNIKVDVTNEKDVAKKRPDTFDYIIDCIGVPEKDPEKFKQINDLPAETMLALARKQKDPVMGFISGRLGPKTFIDGKAQILKELQDSSIKVASVSPNVVYGNGRKDSMTKMVPFLKFMDLFSAKMNPDDVVKDLINQMIKLHNS</sequence>
<dbReference type="InterPro" id="IPR001509">
    <property type="entry name" value="Epimerase_deHydtase"/>
</dbReference>
<dbReference type="OrthoDB" id="5292533at2"/>
<dbReference type="BioCyc" id="LACI272621:G1G49-1031-MONOMER"/>
<dbReference type="GeneID" id="93289856"/>
<dbReference type="RefSeq" id="WP_003547302.1">
    <property type="nucleotide sequence ID" value="NC_006814.3"/>
</dbReference>
<dbReference type="KEGG" id="lac:LBA1033"/>
<dbReference type="Pfam" id="PF01370">
    <property type="entry name" value="Epimerase"/>
    <property type="match status" value="1"/>
</dbReference>
<evidence type="ECO:0000313" key="3">
    <source>
        <dbReference type="Proteomes" id="UP000006381"/>
    </source>
</evidence>
<dbReference type="eggNOG" id="ENOG5032CC9">
    <property type="taxonomic scope" value="Bacteria"/>
</dbReference>
<dbReference type="PATRIC" id="fig|272621.13.peg.981"/>
<dbReference type="EMBL" id="CP000033">
    <property type="protein sequence ID" value="AAV42881.1"/>
    <property type="molecule type" value="Genomic_DNA"/>
</dbReference>
<dbReference type="InterPro" id="IPR036291">
    <property type="entry name" value="NAD(P)-bd_dom_sf"/>
</dbReference>
<dbReference type="AlphaFoldDB" id="Q5FK93"/>
<dbReference type="Gene3D" id="3.40.50.720">
    <property type="entry name" value="NAD(P)-binding Rossmann-like Domain"/>
    <property type="match status" value="1"/>
</dbReference>
<dbReference type="HOGENOM" id="CLU_1432869_0_0_9"/>
<reference evidence="2 3" key="1">
    <citation type="journal article" date="2005" name="Proc. Natl. Acad. Sci. U.S.A.">
        <title>Complete genome sequence of the probiotic lactic acid bacterium Lactobacillus acidophilus NCFM.</title>
        <authorList>
            <person name="Altermann E."/>
            <person name="Russell W.M."/>
            <person name="Azcarate-Peril M.A."/>
            <person name="Barrangou R."/>
            <person name="Buck B.L."/>
            <person name="McAuliffe O."/>
            <person name="Souther N."/>
            <person name="Dobson A."/>
            <person name="Duong T."/>
            <person name="Callanan M."/>
            <person name="Lick S."/>
            <person name="Hamrick A."/>
            <person name="Cano R."/>
            <person name="Klaenhammer T.R."/>
        </authorList>
    </citation>
    <scope>NUCLEOTIDE SEQUENCE [LARGE SCALE GENOMIC DNA]</scope>
    <source>
        <strain evidence="3">ATCC 700396 / NCK56 / N2 / NCFM</strain>
    </source>
</reference>
<evidence type="ECO:0000259" key="1">
    <source>
        <dbReference type="Pfam" id="PF01370"/>
    </source>
</evidence>
<dbReference type="STRING" id="272621.LBA1033"/>
<gene>
    <name evidence="2" type="ordered locus">LBA1033</name>
</gene>
<dbReference type="SUPFAM" id="SSF51735">
    <property type="entry name" value="NAD(P)-binding Rossmann-fold domains"/>
    <property type="match status" value="1"/>
</dbReference>
<dbReference type="Proteomes" id="UP000006381">
    <property type="component" value="Chromosome"/>
</dbReference>
<protein>
    <recommendedName>
        <fullName evidence="1">NAD-dependent epimerase/dehydratase domain-containing protein</fullName>
    </recommendedName>
</protein>
<accession>Q5FK93</accession>
<name>Q5FK93_LACAC</name>